<feature type="region of interest" description="Disordered" evidence="1">
    <location>
        <begin position="18"/>
        <end position="48"/>
    </location>
</feature>
<comment type="caution">
    <text evidence="2">The sequence shown here is derived from an EMBL/GenBank/DDBJ whole genome shotgun (WGS) entry which is preliminary data.</text>
</comment>
<evidence type="ECO:0000313" key="3">
    <source>
        <dbReference type="Proteomes" id="UP000439022"/>
    </source>
</evidence>
<feature type="compositionally biased region" description="Low complexity" evidence="1">
    <location>
        <begin position="31"/>
        <end position="43"/>
    </location>
</feature>
<dbReference type="PROSITE" id="PS51257">
    <property type="entry name" value="PROKAR_LIPOPROTEIN"/>
    <property type="match status" value="1"/>
</dbReference>
<evidence type="ECO:0000313" key="2">
    <source>
        <dbReference type="EMBL" id="MRX23716.1"/>
    </source>
</evidence>
<organism evidence="2 3">
    <name type="scientific">Haloferax litoreum</name>
    <dbReference type="NCBI Taxonomy" id="2666140"/>
    <lineage>
        <taxon>Archaea</taxon>
        <taxon>Methanobacteriati</taxon>
        <taxon>Methanobacteriota</taxon>
        <taxon>Stenosarchaea group</taxon>
        <taxon>Halobacteria</taxon>
        <taxon>Halobacteriales</taxon>
        <taxon>Haloferacaceae</taxon>
        <taxon>Haloferax</taxon>
    </lineage>
</organism>
<gene>
    <name evidence="2" type="ORF">GJR96_17370</name>
</gene>
<evidence type="ECO:0008006" key="4">
    <source>
        <dbReference type="Google" id="ProtNLM"/>
    </source>
</evidence>
<reference evidence="2 3" key="1">
    <citation type="submission" date="2019-11" db="EMBL/GenBank/DDBJ databases">
        <title>Whole genome sequence of Haloferax sp. MBLA0076.</title>
        <authorList>
            <person name="Seo M.-J."/>
            <person name="Cho E.-S."/>
        </authorList>
    </citation>
    <scope>NUCLEOTIDE SEQUENCE [LARGE SCALE GENOMIC DNA]</scope>
    <source>
        <strain evidence="2 3">MBLA0076</strain>
    </source>
</reference>
<evidence type="ECO:0000256" key="1">
    <source>
        <dbReference type="SAM" id="MobiDB-lite"/>
    </source>
</evidence>
<dbReference type="SUPFAM" id="SSF51126">
    <property type="entry name" value="Pectin lyase-like"/>
    <property type="match status" value="1"/>
</dbReference>
<dbReference type="Proteomes" id="UP000439022">
    <property type="component" value="Unassembled WGS sequence"/>
</dbReference>
<name>A0A6A8GKX9_9EURY</name>
<protein>
    <recommendedName>
        <fullName evidence="4">Right-handed parallel beta-helix repeat-containing protein</fullName>
    </recommendedName>
</protein>
<accession>A0A6A8GKX9</accession>
<sequence>MNRRTYLKTLGSVGVGASLAGCGQPREEETSTLSTPQETTTTPEPKPRETVYDAVEDIGMDPTGQDPIDDLLDDVYGDDTIVQFPPGEYLITRKHDWDRGVSNFQLVGLGDSHKDVQFVFPPNGPGEEFRMLRITSGDHHVLKNFSIQQTDDDTTSADIWLANDDGALIEDVEWLGRTPSDDNARDQLLLFDCTSVDGVNIARRVYMREGAVIPGYPDGVAGIRITGRSIGEVKMIDCHIEQRGSSSFRATHTRGVLRVEGGLFKNNDNTNMRISGGDHPSKQSWIKGATMVVDADNLNEHAQPGDRLHSPSGLLVDSTGNGYSGLLIEDCDFIYKSSPAGRGVISTSPPSWGGHGSFTLRNCRIQNDTSIQTIHADSVDTSETDTPWGMTLENVTITGQCSEQPFGSAVVIGENRNGSKIVDSCIYLPNGNVDGVLVEGAEECSIANSTINVSGTPTRTRGGSLSLQNVSYTEGCAFRDAL</sequence>
<proteinExistence type="predicted"/>
<dbReference type="AlphaFoldDB" id="A0A6A8GKX9"/>
<dbReference type="InterPro" id="IPR011050">
    <property type="entry name" value="Pectin_lyase_fold/virulence"/>
</dbReference>
<keyword evidence="3" id="KW-1185">Reference proteome</keyword>
<dbReference type="EMBL" id="WKJO01000003">
    <property type="protein sequence ID" value="MRX23716.1"/>
    <property type="molecule type" value="Genomic_DNA"/>
</dbReference>